<dbReference type="GO" id="GO:0015697">
    <property type="term" value="P:quaternary ammonium group transport"/>
    <property type="evidence" value="ECO:0007669"/>
    <property type="project" value="UniProtKB-ARBA"/>
</dbReference>
<keyword evidence="6 7" id="KW-0472">Membrane</keyword>
<comment type="similarity">
    <text evidence="7">Belongs to the ABC transporter superfamily. Spermidine/putrescine importer (TC 3.A.1.11.1) family.</text>
</comment>
<evidence type="ECO:0000313" key="10">
    <source>
        <dbReference type="Proteomes" id="UP000653674"/>
    </source>
</evidence>
<dbReference type="PROSITE" id="PS00211">
    <property type="entry name" value="ABC_TRANSPORTER_1"/>
    <property type="match status" value="1"/>
</dbReference>
<keyword evidence="10" id="KW-1185">Reference proteome</keyword>
<evidence type="ECO:0000256" key="5">
    <source>
        <dbReference type="ARBA" id="ARBA00022967"/>
    </source>
</evidence>
<dbReference type="RefSeq" id="WP_168080044.1">
    <property type="nucleotide sequence ID" value="NZ_BAAAQJ010000033.1"/>
</dbReference>
<comment type="subunit">
    <text evidence="7">The complex is composed of two ATP-binding proteins (PotA), two transmembrane proteins (PotB and PotC) and a solute-binding protein (PotD).</text>
</comment>
<dbReference type="InterPro" id="IPR003439">
    <property type="entry name" value="ABC_transporter-like_ATP-bd"/>
</dbReference>
<dbReference type="NCBIfam" id="TIGR01187">
    <property type="entry name" value="potA"/>
    <property type="match status" value="1"/>
</dbReference>
<evidence type="ECO:0000259" key="8">
    <source>
        <dbReference type="PROSITE" id="PS50893"/>
    </source>
</evidence>
<dbReference type="InterPro" id="IPR050093">
    <property type="entry name" value="ABC_SmlMolc_Importer"/>
</dbReference>
<reference evidence="9" key="1">
    <citation type="submission" date="2021-01" db="EMBL/GenBank/DDBJ databases">
        <title>Whole genome shotgun sequence of Planosporangium flavigriseum NBRC 105377.</title>
        <authorList>
            <person name="Komaki H."/>
            <person name="Tamura T."/>
        </authorList>
    </citation>
    <scope>NUCLEOTIDE SEQUENCE</scope>
    <source>
        <strain evidence="9">NBRC 105377</strain>
    </source>
</reference>
<dbReference type="GO" id="GO:0005524">
    <property type="term" value="F:ATP binding"/>
    <property type="evidence" value="ECO:0007669"/>
    <property type="project" value="UniProtKB-KW"/>
</dbReference>
<dbReference type="InterPro" id="IPR005893">
    <property type="entry name" value="PotA-like"/>
</dbReference>
<keyword evidence="1 7" id="KW-0813">Transport</keyword>
<dbReference type="PANTHER" id="PTHR42781:SF6">
    <property type="entry name" value="SPERMIDINE_PUTRESCINE IMPORT ATP-BINDING PROTEIN POTA"/>
    <property type="match status" value="1"/>
</dbReference>
<evidence type="ECO:0000313" key="9">
    <source>
        <dbReference type="EMBL" id="GIG76443.1"/>
    </source>
</evidence>
<dbReference type="FunFam" id="3.40.50.300:FF:000425">
    <property type="entry name" value="Probable ABC transporter, ATP-binding subunit"/>
    <property type="match status" value="1"/>
</dbReference>
<dbReference type="InterPro" id="IPR008995">
    <property type="entry name" value="Mo/tungstate-bd_C_term_dom"/>
</dbReference>
<dbReference type="PROSITE" id="PS50893">
    <property type="entry name" value="ABC_TRANSPORTER_2"/>
    <property type="match status" value="1"/>
</dbReference>
<feature type="domain" description="ABC transporter" evidence="8">
    <location>
        <begin position="12"/>
        <end position="242"/>
    </location>
</feature>
<dbReference type="Gene3D" id="2.40.50.100">
    <property type="match status" value="1"/>
</dbReference>
<dbReference type="SUPFAM" id="SSF52540">
    <property type="entry name" value="P-loop containing nucleoside triphosphate hydrolases"/>
    <property type="match status" value="1"/>
</dbReference>
<dbReference type="SMART" id="SM00382">
    <property type="entry name" value="AAA"/>
    <property type="match status" value="1"/>
</dbReference>
<dbReference type="GO" id="GO:0015417">
    <property type="term" value="F:ABC-type polyamine transporter activity"/>
    <property type="evidence" value="ECO:0007669"/>
    <property type="project" value="UniProtKB-EC"/>
</dbReference>
<dbReference type="Proteomes" id="UP000653674">
    <property type="component" value="Unassembled WGS sequence"/>
</dbReference>
<name>A0A8J3PPZ9_9ACTN</name>
<proteinExistence type="inferred from homology"/>
<dbReference type="GO" id="GO:0016887">
    <property type="term" value="F:ATP hydrolysis activity"/>
    <property type="evidence" value="ECO:0007669"/>
    <property type="project" value="InterPro"/>
</dbReference>
<dbReference type="SUPFAM" id="SSF50331">
    <property type="entry name" value="MOP-like"/>
    <property type="match status" value="1"/>
</dbReference>
<dbReference type="Pfam" id="PF08402">
    <property type="entry name" value="TOBE_2"/>
    <property type="match status" value="1"/>
</dbReference>
<sequence length="378" mass="40601">MSADLSAHGASITLKGLTKRYGDATAVDAIDLEARPGEFLTLLGPSGSGKTTTLNMIAGFVDVTEGELLIDDKPVHSLPPYKRNIGMVFQHYALFPHMSVADNVAYPLHQRKVAKAERQRLVAEALKTVGLAHLGHRRPAQLSGGQQQRVALARAMVYSPRVLLMDEPLGALDKKLRDTLQLEIKRIHAELGTTFVYVTHDQDEALVLSDRIAVFNDGRIEQIGTATDLYERPSTVFVAQFLGESSLFHGEAISSGGGYGVHSPGGTLRAQRGNASSGEPAALVVRPERIRLVPTDGAEPTADNAVRGRVRQEIYLGNSRKLAIDLPDGSQVLVRESAGDISASRPGDDVWLTFRAEHAAVLSTGPSTTAPTTNLGVH</sequence>
<gene>
    <name evidence="7" type="primary">potA</name>
    <name evidence="9" type="ORF">Pfl04_48470</name>
</gene>
<dbReference type="GO" id="GO:0043190">
    <property type="term" value="C:ATP-binding cassette (ABC) transporter complex"/>
    <property type="evidence" value="ECO:0007669"/>
    <property type="project" value="InterPro"/>
</dbReference>
<comment type="catalytic activity">
    <reaction evidence="7">
        <text>ATP + H2O + polyamine-[polyamine-binding protein]Side 1 = ADP + phosphate + polyamineSide 2 + [polyamine-binding protein]Side 1.</text>
        <dbReference type="EC" id="7.6.2.11"/>
    </reaction>
</comment>
<dbReference type="Gene3D" id="3.40.50.300">
    <property type="entry name" value="P-loop containing nucleotide triphosphate hydrolases"/>
    <property type="match status" value="1"/>
</dbReference>
<keyword evidence="3 7" id="KW-0547">Nucleotide-binding</keyword>
<evidence type="ECO:0000256" key="2">
    <source>
        <dbReference type="ARBA" id="ARBA00022475"/>
    </source>
</evidence>
<evidence type="ECO:0000256" key="3">
    <source>
        <dbReference type="ARBA" id="ARBA00022741"/>
    </source>
</evidence>
<comment type="function">
    <text evidence="7">Part of the ABC transporter complex PotABCD involved in spermidine/putrescine import. Responsible for energy coupling to the transport system.</text>
</comment>
<dbReference type="EC" id="7.6.2.11" evidence="7"/>
<dbReference type="AlphaFoldDB" id="A0A8J3PPZ9"/>
<evidence type="ECO:0000256" key="4">
    <source>
        <dbReference type="ARBA" id="ARBA00022840"/>
    </source>
</evidence>
<dbReference type="InterPro" id="IPR013611">
    <property type="entry name" value="Transp-assoc_OB_typ2"/>
</dbReference>
<evidence type="ECO:0000256" key="1">
    <source>
        <dbReference type="ARBA" id="ARBA00022448"/>
    </source>
</evidence>
<protein>
    <recommendedName>
        <fullName evidence="7">Spermidine/putrescine import ATP-binding protein PotA</fullName>
        <ecNumber evidence="7">7.6.2.11</ecNumber>
    </recommendedName>
</protein>
<keyword evidence="4 7" id="KW-0067">ATP-binding</keyword>
<dbReference type="InterPro" id="IPR003593">
    <property type="entry name" value="AAA+_ATPase"/>
</dbReference>
<dbReference type="PANTHER" id="PTHR42781">
    <property type="entry name" value="SPERMIDINE/PUTRESCINE IMPORT ATP-BINDING PROTEIN POTA"/>
    <property type="match status" value="1"/>
</dbReference>
<organism evidence="9 10">
    <name type="scientific">Planosporangium flavigriseum</name>
    <dbReference type="NCBI Taxonomy" id="373681"/>
    <lineage>
        <taxon>Bacteria</taxon>
        <taxon>Bacillati</taxon>
        <taxon>Actinomycetota</taxon>
        <taxon>Actinomycetes</taxon>
        <taxon>Micromonosporales</taxon>
        <taxon>Micromonosporaceae</taxon>
        <taxon>Planosporangium</taxon>
    </lineage>
</organism>
<dbReference type="InterPro" id="IPR027417">
    <property type="entry name" value="P-loop_NTPase"/>
</dbReference>
<dbReference type="EMBL" id="BONU01000055">
    <property type="protein sequence ID" value="GIG76443.1"/>
    <property type="molecule type" value="Genomic_DNA"/>
</dbReference>
<comment type="caution">
    <text evidence="9">The sequence shown here is derived from an EMBL/GenBank/DDBJ whole genome shotgun (WGS) entry which is preliminary data.</text>
</comment>
<keyword evidence="5 7" id="KW-1278">Translocase</keyword>
<evidence type="ECO:0000256" key="6">
    <source>
        <dbReference type="ARBA" id="ARBA00023136"/>
    </source>
</evidence>
<keyword evidence="2 7" id="KW-1003">Cell membrane</keyword>
<accession>A0A8J3PPZ9</accession>
<evidence type="ECO:0000256" key="7">
    <source>
        <dbReference type="RuleBase" id="RU364083"/>
    </source>
</evidence>
<dbReference type="InterPro" id="IPR017871">
    <property type="entry name" value="ABC_transporter-like_CS"/>
</dbReference>
<dbReference type="Pfam" id="PF00005">
    <property type="entry name" value="ABC_tran"/>
    <property type="match status" value="1"/>
</dbReference>